<evidence type="ECO:0000313" key="2">
    <source>
        <dbReference type="Proteomes" id="UP000294335"/>
    </source>
</evidence>
<evidence type="ECO:0000313" key="1">
    <source>
        <dbReference type="EMBL" id="SPO62306.1"/>
    </source>
</evidence>
<proteinExistence type="predicted"/>
<comment type="caution">
    <text evidence="1">The sequence shown here is derived from an EMBL/GenBank/DDBJ whole genome shotgun (WGS) entry which is preliminary data.</text>
</comment>
<name>A0AAQ1SUY8_9PSED</name>
<reference evidence="1 2" key="1">
    <citation type="submission" date="2018-02" db="EMBL/GenBank/DDBJ databases">
        <authorList>
            <person name="Dubost A."/>
        </authorList>
    </citation>
    <scope>NUCLEOTIDE SEQUENCE [LARGE SCALE GENOMIC DNA]</scope>
    <source>
        <strain evidence="2">JV551A3</strain>
    </source>
</reference>
<sequence length="71" mass="8132">MSLFKRDLLIRSQVDNALLFLGGWYLSWDFYSSSPHTGLRAHALYSKARGLVEHDRALIKSMDRLEGRAHG</sequence>
<organism evidence="1 2">
    <name type="scientific">Pseudomonas inefficax</name>
    <dbReference type="NCBI Taxonomy" id="2078786"/>
    <lineage>
        <taxon>Bacteria</taxon>
        <taxon>Pseudomonadati</taxon>
        <taxon>Pseudomonadota</taxon>
        <taxon>Gammaproteobacteria</taxon>
        <taxon>Pseudomonadales</taxon>
        <taxon>Pseudomonadaceae</taxon>
        <taxon>Pseudomonas</taxon>
    </lineage>
</organism>
<protein>
    <submittedName>
        <fullName evidence="1">Uncharacterized protein</fullName>
    </submittedName>
</protein>
<gene>
    <name evidence="1" type="ORF">JV551A3_V1_1670051</name>
</gene>
<dbReference type="Proteomes" id="UP000294335">
    <property type="component" value="Unassembled WGS sequence"/>
</dbReference>
<dbReference type="EMBL" id="OPYN01000167">
    <property type="protein sequence ID" value="SPO62306.1"/>
    <property type="molecule type" value="Genomic_DNA"/>
</dbReference>
<keyword evidence="2" id="KW-1185">Reference proteome</keyword>
<dbReference type="AlphaFoldDB" id="A0AAQ1SUY8"/>
<accession>A0AAQ1SUY8</accession>